<dbReference type="AlphaFoldDB" id="A0AAU9AMF2"/>
<feature type="transmembrane region" description="Helical" evidence="1">
    <location>
        <begin position="50"/>
        <end position="70"/>
    </location>
</feature>
<evidence type="ECO:0000256" key="1">
    <source>
        <dbReference type="SAM" id="Phobius"/>
    </source>
</evidence>
<evidence type="ECO:0000313" key="2">
    <source>
        <dbReference type="EMBL" id="BAV95967.1"/>
    </source>
</evidence>
<dbReference type="Proteomes" id="UP000218824">
    <property type="component" value="Chromosome"/>
</dbReference>
<feature type="transmembrane region" description="Helical" evidence="1">
    <location>
        <begin position="159"/>
        <end position="178"/>
    </location>
</feature>
<accession>A0AAU9AMF2</accession>
<protein>
    <recommendedName>
        <fullName evidence="4">Transmembrane protein</fullName>
    </recommendedName>
</protein>
<keyword evidence="1" id="KW-0472">Membrane</keyword>
<dbReference type="KEGG" id="lem:LEN_0480"/>
<organism evidence="2 3">
    <name type="scientific">Lysobacter enzymogenes</name>
    <dbReference type="NCBI Taxonomy" id="69"/>
    <lineage>
        <taxon>Bacteria</taxon>
        <taxon>Pseudomonadati</taxon>
        <taxon>Pseudomonadota</taxon>
        <taxon>Gammaproteobacteria</taxon>
        <taxon>Lysobacterales</taxon>
        <taxon>Lysobacteraceae</taxon>
        <taxon>Lysobacter</taxon>
    </lineage>
</organism>
<proteinExistence type="predicted"/>
<gene>
    <name evidence="2" type="ORF">LEN_0480</name>
</gene>
<reference evidence="2 3" key="1">
    <citation type="journal article" date="2017" name="DNA Res.">
        <title>Complete genome sequence and expression profile of the commercial lytic enzyme producer Lysobacter enzymogenes M497-1.</title>
        <authorList>
            <person name="Takami H."/>
            <person name="Toyoda A."/>
            <person name="Uchiyama I."/>
            <person name="Itoh T."/>
            <person name="Takaki Y."/>
            <person name="Arai W."/>
            <person name="Nishi S."/>
            <person name="Kawai M."/>
            <person name="Shinya K."/>
            <person name="Ikeda H."/>
        </authorList>
    </citation>
    <scope>NUCLEOTIDE SEQUENCE [LARGE SCALE GENOMIC DNA]</scope>
    <source>
        <strain evidence="2 3">M497-1</strain>
    </source>
</reference>
<feature type="transmembrane region" description="Helical" evidence="1">
    <location>
        <begin position="120"/>
        <end position="139"/>
    </location>
</feature>
<evidence type="ECO:0000313" key="3">
    <source>
        <dbReference type="Proteomes" id="UP000218824"/>
    </source>
</evidence>
<feature type="transmembrane region" description="Helical" evidence="1">
    <location>
        <begin position="90"/>
        <end position="108"/>
    </location>
</feature>
<keyword evidence="1" id="KW-0812">Transmembrane</keyword>
<evidence type="ECO:0008006" key="4">
    <source>
        <dbReference type="Google" id="ProtNLM"/>
    </source>
</evidence>
<dbReference type="EMBL" id="AP014940">
    <property type="protein sequence ID" value="BAV95967.1"/>
    <property type="molecule type" value="Genomic_DNA"/>
</dbReference>
<name>A0AAU9AMF2_LYSEN</name>
<sequence>MAQAYAAAPARGVARAGAAGYRRPMASGIVAGMNAPFLARIRHSRTASTAALLLSFALPFLWALSTGLVWDLGKRLPGSVSDTSIAFPSGAPLIAIVIAAWLAGFLALRRRLRGERRAVWLAGAVAVAAFCACFTWQFGSAEWNPWPEPGSVNLFPLRFAAALAMAALGSAFGAAYLAPRPEAAPAP</sequence>
<keyword evidence="1" id="KW-1133">Transmembrane helix</keyword>